<name>A0AAV5R7D2_PICKL</name>
<feature type="transmembrane region" description="Helical" evidence="1">
    <location>
        <begin position="12"/>
        <end position="32"/>
    </location>
</feature>
<sequence>MFIKRILRIDLENFVFLLLISIVSYSYLVWFIQQKTFSLIQEIVTNNIEIQYQNDSIYLNSDGTFSMDLVFSYDLLYDEIDNYWKGLLVRSTTSLVKSLDIDLGNMEIYLENSKSMKSFDIGLMEIEPLTVEISNGLNKSLFLTLKLRPKLIETFMLLFDLYSNSLENYKFKTSINFELYLYNRMIKVFYGSTNIENTLSINSKNFNSYIINSLNLFPLQY</sequence>
<proteinExistence type="predicted"/>
<gene>
    <name evidence="2" type="ORF">DAPK24_037800</name>
</gene>
<protein>
    <submittedName>
        <fullName evidence="2">Uncharacterized protein</fullName>
    </submittedName>
</protein>
<evidence type="ECO:0000313" key="2">
    <source>
        <dbReference type="EMBL" id="GMM47205.1"/>
    </source>
</evidence>
<evidence type="ECO:0000256" key="1">
    <source>
        <dbReference type="SAM" id="Phobius"/>
    </source>
</evidence>
<keyword evidence="1" id="KW-1133">Transmembrane helix</keyword>
<keyword evidence="3" id="KW-1185">Reference proteome</keyword>
<keyword evidence="1" id="KW-0472">Membrane</keyword>
<keyword evidence="1" id="KW-0812">Transmembrane</keyword>
<dbReference type="Proteomes" id="UP001378960">
    <property type="component" value="Unassembled WGS sequence"/>
</dbReference>
<comment type="caution">
    <text evidence="2">The sequence shown here is derived from an EMBL/GenBank/DDBJ whole genome shotgun (WGS) entry which is preliminary data.</text>
</comment>
<dbReference type="AlphaFoldDB" id="A0AAV5R7D2"/>
<evidence type="ECO:0000313" key="3">
    <source>
        <dbReference type="Proteomes" id="UP001378960"/>
    </source>
</evidence>
<reference evidence="2 3" key="1">
    <citation type="journal article" date="2023" name="Elife">
        <title>Identification of key yeast species and microbe-microbe interactions impacting larval growth of Drosophila in the wild.</title>
        <authorList>
            <person name="Mure A."/>
            <person name="Sugiura Y."/>
            <person name="Maeda R."/>
            <person name="Honda K."/>
            <person name="Sakurai N."/>
            <person name="Takahashi Y."/>
            <person name="Watada M."/>
            <person name="Katoh T."/>
            <person name="Gotoh A."/>
            <person name="Gotoh Y."/>
            <person name="Taniguchi I."/>
            <person name="Nakamura K."/>
            <person name="Hayashi T."/>
            <person name="Katayama T."/>
            <person name="Uemura T."/>
            <person name="Hattori Y."/>
        </authorList>
    </citation>
    <scope>NUCLEOTIDE SEQUENCE [LARGE SCALE GENOMIC DNA]</scope>
    <source>
        <strain evidence="2 3">PK-24</strain>
    </source>
</reference>
<accession>A0AAV5R7D2</accession>
<organism evidence="2 3">
    <name type="scientific">Pichia kluyveri</name>
    <name type="common">Yeast</name>
    <dbReference type="NCBI Taxonomy" id="36015"/>
    <lineage>
        <taxon>Eukaryota</taxon>
        <taxon>Fungi</taxon>
        <taxon>Dikarya</taxon>
        <taxon>Ascomycota</taxon>
        <taxon>Saccharomycotina</taxon>
        <taxon>Pichiomycetes</taxon>
        <taxon>Pichiales</taxon>
        <taxon>Pichiaceae</taxon>
        <taxon>Pichia</taxon>
    </lineage>
</organism>
<dbReference type="EMBL" id="BTGB01000005">
    <property type="protein sequence ID" value="GMM47205.1"/>
    <property type="molecule type" value="Genomic_DNA"/>
</dbReference>